<evidence type="ECO:0000313" key="2">
    <source>
        <dbReference type="EMBL" id="KAG0141773.1"/>
    </source>
</evidence>
<keyword evidence="1" id="KW-0732">Signal</keyword>
<feature type="chain" id="PRO_5040323458" description="Secreted protein" evidence="1">
    <location>
        <begin position="21"/>
        <end position="159"/>
    </location>
</feature>
<gene>
    <name evidence="2" type="ORF">CROQUDRAFT_98334</name>
</gene>
<protein>
    <recommendedName>
        <fullName evidence="4">Secreted protein</fullName>
    </recommendedName>
</protein>
<dbReference type="AlphaFoldDB" id="A0A9P6T8R9"/>
<dbReference type="EMBL" id="MU167371">
    <property type="protein sequence ID" value="KAG0141773.1"/>
    <property type="molecule type" value="Genomic_DNA"/>
</dbReference>
<organism evidence="2 3">
    <name type="scientific">Cronartium quercuum f. sp. fusiforme G11</name>
    <dbReference type="NCBI Taxonomy" id="708437"/>
    <lineage>
        <taxon>Eukaryota</taxon>
        <taxon>Fungi</taxon>
        <taxon>Dikarya</taxon>
        <taxon>Basidiomycota</taxon>
        <taxon>Pucciniomycotina</taxon>
        <taxon>Pucciniomycetes</taxon>
        <taxon>Pucciniales</taxon>
        <taxon>Coleosporiaceae</taxon>
        <taxon>Cronartium</taxon>
    </lineage>
</organism>
<comment type="caution">
    <text evidence="2">The sequence shown here is derived from an EMBL/GenBank/DDBJ whole genome shotgun (WGS) entry which is preliminary data.</text>
</comment>
<keyword evidence="3" id="KW-1185">Reference proteome</keyword>
<name>A0A9P6T8R9_9BASI</name>
<dbReference type="Proteomes" id="UP000886653">
    <property type="component" value="Unassembled WGS sequence"/>
</dbReference>
<feature type="signal peptide" evidence="1">
    <location>
        <begin position="1"/>
        <end position="20"/>
    </location>
</feature>
<proteinExistence type="predicted"/>
<evidence type="ECO:0000256" key="1">
    <source>
        <dbReference type="SAM" id="SignalP"/>
    </source>
</evidence>
<evidence type="ECO:0008006" key="4">
    <source>
        <dbReference type="Google" id="ProtNLM"/>
    </source>
</evidence>
<accession>A0A9P6T8R9</accession>
<reference evidence="2" key="1">
    <citation type="submission" date="2013-11" db="EMBL/GenBank/DDBJ databases">
        <title>Genome sequence of the fusiform rust pathogen reveals effectors for host alternation and coevolution with pine.</title>
        <authorList>
            <consortium name="DOE Joint Genome Institute"/>
            <person name="Smith K."/>
            <person name="Pendleton A."/>
            <person name="Kubisiak T."/>
            <person name="Anderson C."/>
            <person name="Salamov A."/>
            <person name="Aerts A."/>
            <person name="Riley R."/>
            <person name="Clum A."/>
            <person name="Lindquist E."/>
            <person name="Ence D."/>
            <person name="Campbell M."/>
            <person name="Kronenberg Z."/>
            <person name="Feau N."/>
            <person name="Dhillon B."/>
            <person name="Hamelin R."/>
            <person name="Burleigh J."/>
            <person name="Smith J."/>
            <person name="Yandell M."/>
            <person name="Nelson C."/>
            <person name="Grigoriev I."/>
            <person name="Davis J."/>
        </authorList>
    </citation>
    <scope>NUCLEOTIDE SEQUENCE</scope>
    <source>
        <strain evidence="2">G11</strain>
    </source>
</reference>
<sequence>MLLHLVSAVIAILQFSSVFSAGGDPAQLAKRAQPVAAKLPPPLYTQCKGVSLHDRCNDVIEDTWKNQWPTLQLFTPQHLYRAKNGCKVTWWTSPTNNGLYKYNGSVETIFSAFSELVDPKCPDTKSLPTATGSGLYRNVFVGSLDGSQEVVIMLDSDVP</sequence>
<evidence type="ECO:0000313" key="3">
    <source>
        <dbReference type="Proteomes" id="UP000886653"/>
    </source>
</evidence>